<comment type="caution">
    <text evidence="9">The sequence shown here is derived from an EMBL/GenBank/DDBJ whole genome shotgun (WGS) entry which is preliminary data.</text>
</comment>
<dbReference type="InterPro" id="IPR044840">
    <property type="entry name" value="Nup188"/>
</dbReference>
<keyword evidence="2" id="KW-0813">Transport</keyword>
<comment type="subcellular location">
    <subcellularLocation>
        <location evidence="1">Nucleus</location>
        <location evidence="1">Nuclear pore complex</location>
    </subcellularLocation>
</comment>
<proteinExistence type="predicted"/>
<name>A0A9P6YLT8_RHIOR</name>
<dbReference type="Pfam" id="PF21093">
    <property type="entry name" value="Nup188_N-subdom_III"/>
    <property type="match status" value="1"/>
</dbReference>
<dbReference type="EMBL" id="JAANIT010000126">
    <property type="protein sequence ID" value="KAG1551753.1"/>
    <property type="molecule type" value="Genomic_DNA"/>
</dbReference>
<keyword evidence="5" id="KW-0811">Translocation</keyword>
<evidence type="ECO:0000256" key="7">
    <source>
        <dbReference type="ARBA" id="ARBA00023242"/>
    </source>
</evidence>
<keyword evidence="4" id="KW-0653">Protein transport</keyword>
<dbReference type="GO" id="GO:0017056">
    <property type="term" value="F:structural constituent of nuclear pore"/>
    <property type="evidence" value="ECO:0007669"/>
    <property type="project" value="InterPro"/>
</dbReference>
<dbReference type="GO" id="GO:0051028">
    <property type="term" value="P:mRNA transport"/>
    <property type="evidence" value="ECO:0007669"/>
    <property type="project" value="UniProtKB-KW"/>
</dbReference>
<evidence type="ECO:0000256" key="5">
    <source>
        <dbReference type="ARBA" id="ARBA00023010"/>
    </source>
</evidence>
<evidence type="ECO:0000259" key="8">
    <source>
        <dbReference type="Pfam" id="PF21093"/>
    </source>
</evidence>
<dbReference type="InterPro" id="IPR048883">
    <property type="entry name" value="Nup188_N-subdom_III"/>
</dbReference>
<gene>
    <name evidence="9" type="ORF">G6F51_001642</name>
</gene>
<evidence type="ECO:0000256" key="3">
    <source>
        <dbReference type="ARBA" id="ARBA00022816"/>
    </source>
</evidence>
<keyword evidence="3" id="KW-0509">mRNA transport</keyword>
<organism evidence="9 10">
    <name type="scientific">Rhizopus oryzae</name>
    <name type="common">Mucormycosis agent</name>
    <name type="synonym">Rhizopus arrhizus var. delemar</name>
    <dbReference type="NCBI Taxonomy" id="64495"/>
    <lineage>
        <taxon>Eukaryota</taxon>
        <taxon>Fungi</taxon>
        <taxon>Fungi incertae sedis</taxon>
        <taxon>Mucoromycota</taxon>
        <taxon>Mucoromycotina</taxon>
        <taxon>Mucoromycetes</taxon>
        <taxon>Mucorales</taxon>
        <taxon>Mucorineae</taxon>
        <taxon>Rhizopodaceae</taxon>
        <taxon>Rhizopus</taxon>
    </lineage>
</organism>
<evidence type="ECO:0000256" key="1">
    <source>
        <dbReference type="ARBA" id="ARBA00004567"/>
    </source>
</evidence>
<evidence type="ECO:0000256" key="6">
    <source>
        <dbReference type="ARBA" id="ARBA00023132"/>
    </source>
</evidence>
<keyword evidence="7" id="KW-0539">Nucleus</keyword>
<dbReference type="GO" id="GO:0006606">
    <property type="term" value="P:protein import into nucleus"/>
    <property type="evidence" value="ECO:0007669"/>
    <property type="project" value="TreeGrafter"/>
</dbReference>
<protein>
    <recommendedName>
        <fullName evidence="8">Nucleoporin Nup188 N-terminal subdomain III domain-containing protein</fullName>
    </recommendedName>
</protein>
<evidence type="ECO:0000313" key="9">
    <source>
        <dbReference type="EMBL" id="KAG1551753.1"/>
    </source>
</evidence>
<evidence type="ECO:0000256" key="2">
    <source>
        <dbReference type="ARBA" id="ARBA00022448"/>
    </source>
</evidence>
<dbReference type="Proteomes" id="UP000717996">
    <property type="component" value="Unassembled WGS sequence"/>
</dbReference>
<dbReference type="GO" id="GO:0006405">
    <property type="term" value="P:RNA export from nucleus"/>
    <property type="evidence" value="ECO:0007669"/>
    <property type="project" value="TreeGrafter"/>
</dbReference>
<sequence>MAESDRNNKFAGTYRKLFDTIERGAEQCSTDRIQTLLEEKRGQFKLGLDAFSAASSQSRSKLNTPVNINGKSVSFDQKEKDLITRVSDIVNLNEIQCASVWESYKQENKNYVDRFQSAESLPLNENEGLVMDIISFYFEDRICLLNCIGSLQRISINKEHPFNAIASDIINTLSEDNTNSIPFVNRLLTQFSNLVRSKIPTRHCVFPGWPAAYAKQNLKEQKAILEILFIFSITASYSPSFILSLIQEFEVNNFGTFQIFSYALDSEGEKLREQVTNISSLLAVSVVLPPYLTLDIKLDPAGADASLIDTPEMIAKINQVVLYMGNDEEHSVFLMAWSYFLTCLRSAIDTASSELPKEYSVVKPILEGKQQLSTSILSDRSFAQTAGLDASEKRTICIQQTDHLERTLIGRSLKLGVFDFIQGILDCGICDEDDVNSFGYRSVLRLLLKSFLATTLPQFLPTESYSGLIDCYCSVYQDQPELCTAFWNDDMDKDDQNPLISSALGRFPVFFTDFTRLLSALTCTNELDIRVEEKPADKVYQYLCSIPTITVILKDGFYVSATVENNVAVIHTDQAMRVTPPLNYITGITIPQQTRGILLSSTENNRIVQFTRSYSGWHMLVSILANSMKQRGSNGVDVQNDDFTLDGGNSEAIVSILDLMYHVLINNPKLVPSLVDHVQAAAAVPGVTYNTPILVSVLCDILTFCSNVHPCPISIATLAVKCIHLLLPHYRQHIWAYLQTAPILPRVFSNTIPSSSTSKLSFAANRVSGIRQIVAKFECAAGSYGLLLAFLDLVHGLVRDIQDNWWVRETGAAPDCQAQVDTLYICLHYLMLEVFPSCSVWRYKKISERYLISIKLLSIFIEICSYFKERPAGTQLTLSDIRDGLFNNFLYNGGFYHVSPLLHTVSDGADMANALYKSSHIKEAEQAEELTELTLIFIKTLLQRRLEQINEGTSQPESILERLMFERPVQGSCPDFLLHIAKHINYRHSITLPIQATNVLSLLCRTTSAWKTVPSFVQHLGDTAEAHAIIRAYLEIAKDDSQNEILLSAIWQLITSLLETQPSLAILFLDCGDFIMPSPKSAVRLLNNQSTSTVANTSTNTNTVYSAIRAAVDILDKWETLSINKPAVVSNVLRFLSTFWQTAFDHYDLVERTRSDSALWDVLGKVLLNPKMDVSSKDVLENVNLLEADFSEKNQYDLAVRQLCCANLSKAFAMRIIAYEIHLTAGSKKSSSTEDSLPVGLRNLLSKISEPTKLSQMRVEFVKSDFNPQLSKMSDNTARALLLTIGISDSSSLLFKSPVIGSGDDGAPGEPRQYGYSYLYSFRMTANRVFSLYNSIREKYNLDRKENMLVTPEINAAMDVERLSSSLLKQIIEANYNYSMVDSQIVLLRSFKTFVETCSHHVNSLIWVAKGSTNNLDNLCSFISDLIQQAKAEERRDGVTLTSYSMLIHTIRNLIEDWIEKSKPILEGQDFVAKEKYFAQIFRILFIIRDLLMRENFALMQSVLDTTAVYFHRPLLESILLCLYTLRGATEHVCKQLDIPSCLKVIVSVTCSCFHVLCVKAQSFSAEGSTATEEDTDNCIKDVTIVTSLLQEIVHSRYGINQDFWLSEFATHHTISSLLKLFYGGIEVMVKEVDRQTSCSDRLYSLNITPFTETALYLLLTLSNIPKAAQLLVENHVFDALTNNSLTTRLQQGTLDLFIQFGDKNKREPGYVERNPLHSVWCQILGVVSNLLRTVNDSDTVLRNTVNLLQICGPQIGKAFEKANSPSDSLFALAPLECLSEPLLQELKCINNVFYELSKQLERIPHLATNLFMSFKDCSFLLLQRYLYFFTHPSHMKAQLYRTNQAEATDKFMNTILKSILTITHTMLTTLIILCNADLVLTEPEIEWPFGNTILYPDMRASTDNEASFGTMVECINAGIIMVNQWQDSKDENQPMQEALDVVQSCSLMLTSQAALWVAKPNITNEMKMIIAVENIMDIVEVLSKSASTLEKLSEKNDVDIKSRIKLIYMLQTFLSKRFFEN</sequence>
<dbReference type="PANTHER" id="PTHR31431:SF1">
    <property type="entry name" value="NUCLEOPORIN NUP188"/>
    <property type="match status" value="1"/>
</dbReference>
<accession>A0A9P6YLT8</accession>
<dbReference type="PANTHER" id="PTHR31431">
    <property type="entry name" value="NUCLEOPORIN NUP188 HOMOLOG"/>
    <property type="match status" value="1"/>
</dbReference>
<dbReference type="GO" id="GO:0044611">
    <property type="term" value="C:nuclear pore inner ring"/>
    <property type="evidence" value="ECO:0007669"/>
    <property type="project" value="TreeGrafter"/>
</dbReference>
<dbReference type="OrthoDB" id="102511at2759"/>
<feature type="domain" description="Nucleoporin Nup188 N-terminal subdomain III" evidence="8">
    <location>
        <begin position="608"/>
        <end position="1070"/>
    </location>
</feature>
<keyword evidence="6" id="KW-0906">Nuclear pore complex</keyword>
<reference evidence="9" key="1">
    <citation type="journal article" date="2020" name="Microb. Genom.">
        <title>Genetic diversity of clinical and environmental Mucorales isolates obtained from an investigation of mucormycosis cases among solid organ transplant recipients.</title>
        <authorList>
            <person name="Nguyen M.H."/>
            <person name="Kaul D."/>
            <person name="Muto C."/>
            <person name="Cheng S.J."/>
            <person name="Richter R.A."/>
            <person name="Bruno V.M."/>
            <person name="Liu G."/>
            <person name="Beyhan S."/>
            <person name="Sundermann A.J."/>
            <person name="Mounaud S."/>
            <person name="Pasculle A.W."/>
            <person name="Nierman W.C."/>
            <person name="Driscoll E."/>
            <person name="Cumbie R."/>
            <person name="Clancy C.J."/>
            <person name="Dupont C.L."/>
        </authorList>
    </citation>
    <scope>NUCLEOTIDE SEQUENCE</scope>
    <source>
        <strain evidence="9">GL16</strain>
    </source>
</reference>
<evidence type="ECO:0000313" key="10">
    <source>
        <dbReference type="Proteomes" id="UP000717996"/>
    </source>
</evidence>
<evidence type="ECO:0000256" key="4">
    <source>
        <dbReference type="ARBA" id="ARBA00022927"/>
    </source>
</evidence>
<dbReference type="Gene3D" id="1.25.10.70">
    <property type="match status" value="1"/>
</dbReference>